<organism evidence="5 6">
    <name type="scientific">Mesorhizobium kowhaii</name>
    <dbReference type="NCBI Taxonomy" id="1300272"/>
    <lineage>
        <taxon>Bacteria</taxon>
        <taxon>Pseudomonadati</taxon>
        <taxon>Pseudomonadota</taxon>
        <taxon>Alphaproteobacteria</taxon>
        <taxon>Hyphomicrobiales</taxon>
        <taxon>Phyllobacteriaceae</taxon>
        <taxon>Mesorhizobium</taxon>
    </lineage>
</organism>
<dbReference type="GO" id="GO:0003677">
    <property type="term" value="F:DNA binding"/>
    <property type="evidence" value="ECO:0007669"/>
    <property type="project" value="UniProtKB-UniRule"/>
</dbReference>
<feature type="DNA-binding region" description="OmpR/PhoB-type" evidence="2">
    <location>
        <begin position="1"/>
        <end position="97"/>
    </location>
</feature>
<dbReference type="PROSITE" id="PS51755">
    <property type="entry name" value="OMPR_PHOB"/>
    <property type="match status" value="1"/>
</dbReference>
<dbReference type="Gene3D" id="1.10.10.10">
    <property type="entry name" value="Winged helix-like DNA-binding domain superfamily/Winged helix DNA-binding domain"/>
    <property type="match status" value="1"/>
</dbReference>
<name>A0A2W7C2C1_9HYPH</name>
<gene>
    <name evidence="5" type="ORF">B5V02_22035</name>
</gene>
<evidence type="ECO:0000313" key="6">
    <source>
        <dbReference type="Proteomes" id="UP000248616"/>
    </source>
</evidence>
<dbReference type="InterPro" id="IPR011990">
    <property type="entry name" value="TPR-like_helical_dom_sf"/>
</dbReference>
<dbReference type="InterPro" id="IPR016032">
    <property type="entry name" value="Sig_transdc_resp-reg_C-effctor"/>
</dbReference>
<evidence type="ECO:0000313" key="5">
    <source>
        <dbReference type="EMBL" id="PZV36461.1"/>
    </source>
</evidence>
<dbReference type="AlphaFoldDB" id="A0A2W7C2C1"/>
<dbReference type="EMBL" id="MZXV01000050">
    <property type="protein sequence ID" value="PZV36461.1"/>
    <property type="molecule type" value="Genomic_DNA"/>
</dbReference>
<dbReference type="GO" id="GO:0000160">
    <property type="term" value="P:phosphorelay signal transduction system"/>
    <property type="evidence" value="ECO:0007669"/>
    <property type="project" value="InterPro"/>
</dbReference>
<feature type="compositionally biased region" description="Polar residues" evidence="3">
    <location>
        <begin position="581"/>
        <end position="599"/>
    </location>
</feature>
<feature type="region of interest" description="Disordered" evidence="3">
    <location>
        <begin position="580"/>
        <end position="599"/>
    </location>
</feature>
<keyword evidence="1 2" id="KW-0238">DNA-binding</keyword>
<protein>
    <recommendedName>
        <fullName evidence="4">OmpR/PhoB-type domain-containing protein</fullName>
    </recommendedName>
</protein>
<dbReference type="CDD" id="cd00383">
    <property type="entry name" value="trans_reg_C"/>
    <property type="match status" value="1"/>
</dbReference>
<feature type="domain" description="OmpR/PhoB-type" evidence="4">
    <location>
        <begin position="1"/>
        <end position="97"/>
    </location>
</feature>
<dbReference type="OrthoDB" id="9808843at2"/>
<reference evidence="6" key="1">
    <citation type="submission" date="2017-03" db="EMBL/GenBank/DDBJ databases">
        <authorList>
            <person name="Safronova V.I."/>
            <person name="Sazanova A.L."/>
            <person name="Chirak E.R."/>
        </authorList>
    </citation>
    <scope>NUCLEOTIDE SEQUENCE [LARGE SCALE GENOMIC DNA]</scope>
    <source>
        <strain evidence="6">Ach-343</strain>
    </source>
</reference>
<comment type="caution">
    <text evidence="5">The sequence shown here is derived from an EMBL/GenBank/DDBJ whole genome shotgun (WGS) entry which is preliminary data.</text>
</comment>
<dbReference type="Gene3D" id="1.25.40.10">
    <property type="entry name" value="Tetratricopeptide repeat domain"/>
    <property type="match status" value="2"/>
</dbReference>
<dbReference type="RefSeq" id="WP_111546261.1">
    <property type="nucleotide sequence ID" value="NZ_MZXV01000050.1"/>
</dbReference>
<dbReference type="Pfam" id="PF00486">
    <property type="entry name" value="Trans_reg_C"/>
    <property type="match status" value="1"/>
</dbReference>
<dbReference type="InterPro" id="IPR001867">
    <property type="entry name" value="OmpR/PhoB-type_DNA-bd"/>
</dbReference>
<evidence type="ECO:0000259" key="4">
    <source>
        <dbReference type="PROSITE" id="PS51755"/>
    </source>
</evidence>
<evidence type="ECO:0000256" key="2">
    <source>
        <dbReference type="PROSITE-ProRule" id="PRU01091"/>
    </source>
</evidence>
<keyword evidence="6" id="KW-1185">Reference proteome</keyword>
<dbReference type="InterPro" id="IPR036388">
    <property type="entry name" value="WH-like_DNA-bd_sf"/>
</dbReference>
<dbReference type="SUPFAM" id="SSF48452">
    <property type="entry name" value="TPR-like"/>
    <property type="match status" value="2"/>
</dbReference>
<dbReference type="SUPFAM" id="SSF46894">
    <property type="entry name" value="C-terminal effector domain of the bipartite response regulators"/>
    <property type="match status" value="1"/>
</dbReference>
<dbReference type="SMART" id="SM00862">
    <property type="entry name" value="Trans_reg_C"/>
    <property type="match status" value="1"/>
</dbReference>
<accession>A0A2W7C2C1</accession>
<sequence>MHHSFGQFELDEAARKLSLTGVGQKIQPLVFDLLVYLVRNAGRVVPKDELMDALWPGVIVTEASLQRVVSLTRKALAAGGLQDAIHSYVRHGYRFAIDEPGLGYVQPASFQGADDLAEARRLAAARDWSAAAKLFANLADIEALSSADIDLWALVVECGGRPTEAIPVLARAVAAHIEAGDFARAARSAVTLAKIQAERGSGAVAEGWLERAASLLSQSPDDSTQSYLLWMRSRLASSGGRPEEALQLASAAHAIAENCEDPGLRALTLTYKGFFNLALGKIDEGSEQQNHAAAIALSSQVDPITGSLVYCNILWSCRTFADWPRARQWSEGFESWCTASFAQTSGACDLHRAEVVAAQQILPEALTCINEALPKLSAEESWSLGEGFRVRGDIFAMIGDLAAARADYDQAYALGWDAEPGNALLLFETGDLDGALAALDRALQGMSWFHLQRRGNLLVNAACIAARGGRSAQASIYLAEIDAQPERWRQPATQALITETKAALCEPGDPNGNRLLLLARQLWTSAGVDYHAARVRLQLAKALLNSGDNSGAKVEITAAERSARYLGSQRLEEEAAMLRHNLSQDSQSPVDGSMQALTA</sequence>
<dbReference type="Proteomes" id="UP000248616">
    <property type="component" value="Unassembled WGS sequence"/>
</dbReference>
<dbReference type="GO" id="GO:0006355">
    <property type="term" value="P:regulation of DNA-templated transcription"/>
    <property type="evidence" value="ECO:0007669"/>
    <property type="project" value="InterPro"/>
</dbReference>
<evidence type="ECO:0000256" key="1">
    <source>
        <dbReference type="ARBA" id="ARBA00023125"/>
    </source>
</evidence>
<proteinExistence type="predicted"/>
<evidence type="ECO:0000256" key="3">
    <source>
        <dbReference type="SAM" id="MobiDB-lite"/>
    </source>
</evidence>